<name>E6QXB0_9ZZZZ</name>
<reference evidence="1" key="1">
    <citation type="submission" date="2009-10" db="EMBL/GenBank/DDBJ databases">
        <title>Diversity of trophic interactions inside an arsenic-rich microbial ecosystem.</title>
        <authorList>
            <person name="Bertin P.N."/>
            <person name="Heinrich-Salmeron A."/>
            <person name="Pelletier E."/>
            <person name="Goulhen-Chollet F."/>
            <person name="Arsene-Ploetze F."/>
            <person name="Gallien S."/>
            <person name="Calteau A."/>
            <person name="Vallenet D."/>
            <person name="Casiot C."/>
            <person name="Chane-Woon-Ming B."/>
            <person name="Giloteaux L."/>
            <person name="Barakat M."/>
            <person name="Bonnefoy V."/>
            <person name="Bruneel O."/>
            <person name="Chandler M."/>
            <person name="Cleiss J."/>
            <person name="Duran R."/>
            <person name="Elbaz-Poulichet F."/>
            <person name="Fonknechten N."/>
            <person name="Lauga B."/>
            <person name="Mornico D."/>
            <person name="Ortet P."/>
            <person name="Schaeffer C."/>
            <person name="Siguier P."/>
            <person name="Alexander Thil Smith A."/>
            <person name="Van Dorsselaer A."/>
            <person name="Weissenbach J."/>
            <person name="Medigue C."/>
            <person name="Le Paslier D."/>
        </authorList>
    </citation>
    <scope>NUCLEOTIDE SEQUENCE</scope>
</reference>
<protein>
    <submittedName>
        <fullName evidence="1">Uncharacterized protein</fullName>
    </submittedName>
</protein>
<evidence type="ECO:0000313" key="1">
    <source>
        <dbReference type="EMBL" id="CBI11884.1"/>
    </source>
</evidence>
<comment type="caution">
    <text evidence="1">The sequence shown here is derived from an EMBL/GenBank/DDBJ whole genome shotgun (WGS) entry which is preliminary data.</text>
</comment>
<organism evidence="1">
    <name type="scientific">mine drainage metagenome</name>
    <dbReference type="NCBI Taxonomy" id="410659"/>
    <lineage>
        <taxon>unclassified sequences</taxon>
        <taxon>metagenomes</taxon>
        <taxon>ecological metagenomes</taxon>
    </lineage>
</organism>
<dbReference type="AlphaFoldDB" id="E6QXB0"/>
<proteinExistence type="predicted"/>
<dbReference type="EMBL" id="CABR01000175">
    <property type="protein sequence ID" value="CBI11884.1"/>
    <property type="molecule type" value="Genomic_DNA"/>
</dbReference>
<sequence length="71" mass="7910">MSALPGYRLSGRHSVVDTSFYHAFEGRYRGSRESITSRLTVTFLSSSRLNSSTQRVRALIRVVDAGNGWTS</sequence>
<accession>E6QXB0</accession>
<gene>
    <name evidence="1" type="ORF">CARN7_2734</name>
</gene>